<organism evidence="3 4">
    <name type="scientific">Streptomyces anulatus</name>
    <name type="common">Streptomyces chrysomallus</name>
    <dbReference type="NCBI Taxonomy" id="1892"/>
    <lineage>
        <taxon>Bacteria</taxon>
        <taxon>Bacillati</taxon>
        <taxon>Actinomycetota</taxon>
        <taxon>Actinomycetes</taxon>
        <taxon>Kitasatosporales</taxon>
        <taxon>Streptomycetaceae</taxon>
        <taxon>Streptomyces</taxon>
    </lineage>
</organism>
<proteinExistence type="predicted"/>
<evidence type="ECO:0000313" key="4">
    <source>
        <dbReference type="Proteomes" id="UP001431926"/>
    </source>
</evidence>
<evidence type="ECO:0000313" key="3">
    <source>
        <dbReference type="EMBL" id="WUX38194.1"/>
    </source>
</evidence>
<sequence length="559" mass="61123">MIAKIVKPGRKTRGVLNYLYGPGRHNEHKDPHLAASWDGFAPDPGRDPDATLAQLATVLDLRVKQAGDKAPRNHVWHCSIRAAPEDPHLTDEQWATIARRVLNATGIAPEGDLDACRWVAVRHADDHIHIVATKVRGDLRPPRNWNDYLHAANELAAIEKEYGLRQVPRGDRTAAKRPTRAEQEKAQRTGHTKTARERLRTTVRTAVTAATSTEEFFAVLEGAGVLVDIQRFPSGDIRGYKVALADDTNAAGEPVWFSGSTLAPDLSYPKISERLTATGAAPVSSPSDRRRTAWQQVTDAANQLPDVLDEADDAVGQAHITVLAEALDALPLIAPATYKHQLTQAATAFERASRSRIRAQLHQAQATRRAIKAIVREPTPQDGALVAILLDALLLAVVAAQHWHRTRHHSQQAEAARQAAEHLRAAYRAAAIQPLTVIHQRGLRLTAAVQQRQAARVCRALTDLAEQILTEPGWPALAATLAEAQKTGHDPAVLLAEAARRRALDTATSISEVLVWRIRHNAHPPTTPERAQATPPAGDLFTSVTPPHTQTSNHSSRRR</sequence>
<evidence type="ECO:0000256" key="1">
    <source>
        <dbReference type="SAM" id="MobiDB-lite"/>
    </source>
</evidence>
<dbReference type="EMBL" id="CP109491">
    <property type="protein sequence ID" value="WUX38194.1"/>
    <property type="molecule type" value="Genomic_DNA"/>
</dbReference>
<dbReference type="Pfam" id="PF03432">
    <property type="entry name" value="Relaxase"/>
    <property type="match status" value="1"/>
</dbReference>
<accession>A0ABZ1ZLL9</accession>
<dbReference type="RefSeq" id="WP_329356702.1">
    <property type="nucleotide sequence ID" value="NZ_CP109490.1"/>
</dbReference>
<feature type="domain" description="MobA/VirD2-like nuclease" evidence="2">
    <location>
        <begin position="64"/>
        <end position="164"/>
    </location>
</feature>
<dbReference type="InterPro" id="IPR005094">
    <property type="entry name" value="Endonuclease_MobA/VirD2"/>
</dbReference>
<name>A0ABZ1ZLL9_STRAQ</name>
<dbReference type="Proteomes" id="UP001431926">
    <property type="component" value="Chromosome"/>
</dbReference>
<feature type="region of interest" description="Disordered" evidence="1">
    <location>
        <begin position="523"/>
        <end position="559"/>
    </location>
</feature>
<reference evidence="3" key="1">
    <citation type="submission" date="2022-10" db="EMBL/GenBank/DDBJ databases">
        <title>The complete genomes of actinobacterial strains from the NBC collection.</title>
        <authorList>
            <person name="Joergensen T.S."/>
            <person name="Alvarez Arevalo M."/>
            <person name="Sterndorff E.B."/>
            <person name="Faurdal D."/>
            <person name="Vuksanovic O."/>
            <person name="Mourched A.-S."/>
            <person name="Charusanti P."/>
            <person name="Shaw S."/>
            <person name="Blin K."/>
            <person name="Weber T."/>
        </authorList>
    </citation>
    <scope>NUCLEOTIDE SEQUENCE</scope>
    <source>
        <strain evidence="3">NBC_01436</strain>
    </source>
</reference>
<gene>
    <name evidence="3" type="ORF">OG367_19010</name>
</gene>
<feature type="compositionally biased region" description="Basic and acidic residues" evidence="1">
    <location>
        <begin position="168"/>
        <end position="187"/>
    </location>
</feature>
<feature type="compositionally biased region" description="Polar residues" evidence="1">
    <location>
        <begin position="542"/>
        <end position="559"/>
    </location>
</feature>
<keyword evidence="4" id="KW-1185">Reference proteome</keyword>
<evidence type="ECO:0000259" key="2">
    <source>
        <dbReference type="Pfam" id="PF03432"/>
    </source>
</evidence>
<protein>
    <submittedName>
        <fullName evidence="3">Relaxase/mobilization nuclease domain-containing protein</fullName>
    </submittedName>
</protein>
<feature type="region of interest" description="Disordered" evidence="1">
    <location>
        <begin position="168"/>
        <end position="196"/>
    </location>
</feature>